<proteinExistence type="predicted"/>
<dbReference type="GO" id="GO:0047487">
    <property type="term" value="F:oligogalacturonide lyase activity"/>
    <property type="evidence" value="ECO:0007669"/>
    <property type="project" value="UniProtKB-EC"/>
</dbReference>
<evidence type="ECO:0000313" key="2">
    <source>
        <dbReference type="EMBL" id="MDR6553200.1"/>
    </source>
</evidence>
<name>A0ABU1P0C8_9BACL</name>
<dbReference type="InterPro" id="IPR015943">
    <property type="entry name" value="WD40/YVTN_repeat-like_dom_sf"/>
</dbReference>
<evidence type="ECO:0000313" key="3">
    <source>
        <dbReference type="Proteomes" id="UP001267290"/>
    </source>
</evidence>
<sequence length="384" mass="43678">MIGKVYPSEKKSYIDEKTGKQVWQLTDGASNNVHLYFTDNSFTLGDEEIYFLSDRGSERGLYNFFKMDLATGLMTQMTDEPQGVGYTGFSTKTPDSELLVYITGNKIKKVNTRTGEIRVVYEETEGMTLWSPFISPDKKLVGFCRNEDVSITYGNNYAGFKETMYAIKRGFVTIAHLDGSKVYNAFEDTHWLGHFQFSPHDSNLAMFCHEGPWNQVHQRIWLLDISTGQVTPCFRQEEDDCVGHEFWTRDGLIFFDNRRKGHDGTITSKRTQATIVTEESGQTPYIGLADEKGKVLNTIPMPHYCNHYHANNDNSLLVGDEVDDIVLITLKDGQTELKTLCTHHTSWGSQMSHCHPTFSWKADRILFASDRSGTIQLYVTEVNG</sequence>
<reference evidence="2 3" key="1">
    <citation type="submission" date="2023-07" db="EMBL/GenBank/DDBJ databases">
        <title>Sorghum-associated microbial communities from plants grown in Nebraska, USA.</title>
        <authorList>
            <person name="Schachtman D."/>
        </authorList>
    </citation>
    <scope>NUCLEOTIDE SEQUENCE [LARGE SCALE GENOMIC DNA]</scope>
    <source>
        <strain evidence="2 3">CC258</strain>
    </source>
</reference>
<dbReference type="SUPFAM" id="SSF82171">
    <property type="entry name" value="DPP6 N-terminal domain-like"/>
    <property type="match status" value="1"/>
</dbReference>
<keyword evidence="2" id="KW-0456">Lyase</keyword>
<dbReference type="EMBL" id="JAVDSB010000009">
    <property type="protein sequence ID" value="MDR6553200.1"/>
    <property type="molecule type" value="Genomic_DNA"/>
</dbReference>
<dbReference type="Pfam" id="PF14583">
    <property type="entry name" value="Pectate_lyase22"/>
    <property type="match status" value="1"/>
</dbReference>
<dbReference type="Gene3D" id="2.130.10.10">
    <property type="entry name" value="YVTN repeat-like/Quinoprotein amine dehydrogenase"/>
    <property type="match status" value="1"/>
</dbReference>
<gene>
    <name evidence="2" type="ORF">J2736_004407</name>
</gene>
<organism evidence="2 3">
    <name type="scientific">Paenibacillus qinlingensis</name>
    <dbReference type="NCBI Taxonomy" id="1837343"/>
    <lineage>
        <taxon>Bacteria</taxon>
        <taxon>Bacillati</taxon>
        <taxon>Bacillota</taxon>
        <taxon>Bacilli</taxon>
        <taxon>Bacillales</taxon>
        <taxon>Paenibacillaceae</taxon>
        <taxon>Paenibacillus</taxon>
    </lineage>
</organism>
<keyword evidence="3" id="KW-1185">Reference proteome</keyword>
<dbReference type="Proteomes" id="UP001267290">
    <property type="component" value="Unassembled WGS sequence"/>
</dbReference>
<accession>A0ABU1P0C8</accession>
<dbReference type="InterPro" id="IPR027946">
    <property type="entry name" value="Ogl_dom"/>
</dbReference>
<protein>
    <submittedName>
        <fullName evidence="2">Oligogalacturonide lyase</fullName>
        <ecNumber evidence="2">4.2.2.6</ecNumber>
    </submittedName>
</protein>
<evidence type="ECO:0000259" key="1">
    <source>
        <dbReference type="Pfam" id="PF14583"/>
    </source>
</evidence>
<dbReference type="RefSeq" id="WP_310500684.1">
    <property type="nucleotide sequence ID" value="NZ_JAVDSB010000009.1"/>
</dbReference>
<feature type="domain" description="Oligogalacturonate lyase" evidence="1">
    <location>
        <begin position="4"/>
        <end position="382"/>
    </location>
</feature>
<comment type="caution">
    <text evidence="2">The sequence shown here is derived from an EMBL/GenBank/DDBJ whole genome shotgun (WGS) entry which is preliminary data.</text>
</comment>
<dbReference type="EC" id="4.2.2.6" evidence="2"/>